<keyword evidence="2" id="KW-1133">Transmembrane helix</keyword>
<feature type="transmembrane region" description="Helical" evidence="2">
    <location>
        <begin position="43"/>
        <end position="62"/>
    </location>
</feature>
<feature type="region of interest" description="Disordered" evidence="1">
    <location>
        <begin position="1"/>
        <end position="41"/>
    </location>
</feature>
<comment type="caution">
    <text evidence="3">The sequence shown here is derived from an EMBL/GenBank/DDBJ whole genome shotgun (WGS) entry which is preliminary data.</text>
</comment>
<evidence type="ECO:0000313" key="4">
    <source>
        <dbReference type="Proteomes" id="UP000029839"/>
    </source>
</evidence>
<keyword evidence="2" id="KW-0812">Transmembrane</keyword>
<feature type="compositionally biased region" description="Gly residues" evidence="1">
    <location>
        <begin position="85"/>
        <end position="95"/>
    </location>
</feature>
<feature type="compositionally biased region" description="Basic residues" evidence="1">
    <location>
        <begin position="31"/>
        <end position="41"/>
    </location>
</feature>
<gene>
    <name evidence="3" type="ORF">N868_12905</name>
</gene>
<dbReference type="AlphaFoldDB" id="A0A0A0BUX5"/>
<organism evidence="3 4">
    <name type="scientific">Cellulomonas carbonis T26</name>
    <dbReference type="NCBI Taxonomy" id="947969"/>
    <lineage>
        <taxon>Bacteria</taxon>
        <taxon>Bacillati</taxon>
        <taxon>Actinomycetota</taxon>
        <taxon>Actinomycetes</taxon>
        <taxon>Micrococcales</taxon>
        <taxon>Cellulomonadaceae</taxon>
        <taxon>Cellulomonas</taxon>
    </lineage>
</organism>
<dbReference type="Proteomes" id="UP000029839">
    <property type="component" value="Unassembled WGS sequence"/>
</dbReference>
<evidence type="ECO:0000256" key="1">
    <source>
        <dbReference type="SAM" id="MobiDB-lite"/>
    </source>
</evidence>
<evidence type="ECO:0000256" key="2">
    <source>
        <dbReference type="SAM" id="Phobius"/>
    </source>
</evidence>
<name>A0A0A0BUX5_9CELL</name>
<protein>
    <submittedName>
        <fullName evidence="3">Uncharacterized protein</fullName>
    </submittedName>
</protein>
<sequence length="427" mass="44973">MPQWVVDEAAGRRGAPTTWRAAPSGASVPRAARRRTRRGSRRGSNVGAVVLTVVVVGGAWWLTSGAPGLPPGVIAAAPGGAAVDGPGGDGRGLTGGIVQDGQGRPDAVPPSAEVVALADEAFLSEEGRALLYANRVEVLDAASFAGRCIFGPSLRPAPAGGAVGCHVPLERSVVVYAPADPRARGFVVNTLAHETLHVAWVALSPDDRHRLTPLLETEIAAVPADDPIHEQIAGSVGTNPDARPTELFAYLGTQVWREGGLAPELEAVYARFVTDRAALVAVHTTFQGELDRMVADVEAAYRSVAEVESSNAQARAQHHADATAVESYRTQYDVQVAELAAMPVAERERLLLSWVWWDGTELPMAPADDTLNRAAELLARDDASLRSRDEQLRAAEAAAGAEHARVDALAEDLRALQAELDPASPTD</sequence>
<proteinExistence type="predicted"/>
<keyword evidence="4" id="KW-1185">Reference proteome</keyword>
<keyword evidence="2" id="KW-0472">Membrane</keyword>
<reference evidence="3 4" key="2">
    <citation type="journal article" date="2015" name="Stand. Genomic Sci.">
        <title>Draft genome sequence of Cellulomonas carbonis T26(T) and comparative analysis of six Cellulomonas genomes.</title>
        <authorList>
            <person name="Zhuang W."/>
            <person name="Zhang S."/>
            <person name="Xia X."/>
            <person name="Wang G."/>
        </authorList>
    </citation>
    <scope>NUCLEOTIDE SEQUENCE [LARGE SCALE GENOMIC DNA]</scope>
    <source>
        <strain evidence="3 4">T26</strain>
    </source>
</reference>
<reference evidence="3 4" key="1">
    <citation type="submission" date="2013-08" db="EMBL/GenBank/DDBJ databases">
        <title>Genome sequencing of Cellulomonas carbonis T26.</title>
        <authorList>
            <person name="Chen F."/>
            <person name="Li Y."/>
            <person name="Wang G."/>
        </authorList>
    </citation>
    <scope>NUCLEOTIDE SEQUENCE [LARGE SCALE GENOMIC DNA]</scope>
    <source>
        <strain evidence="3 4">T26</strain>
    </source>
</reference>
<dbReference type="OrthoDB" id="9787474at2"/>
<accession>A0A0A0BUX5</accession>
<evidence type="ECO:0000313" key="3">
    <source>
        <dbReference type="EMBL" id="KGM10969.1"/>
    </source>
</evidence>
<dbReference type="RefSeq" id="WP_152605622.1">
    <property type="nucleotide sequence ID" value="NZ_AXCY01000034.1"/>
</dbReference>
<dbReference type="EMBL" id="AXCY01000034">
    <property type="protein sequence ID" value="KGM10969.1"/>
    <property type="molecule type" value="Genomic_DNA"/>
</dbReference>
<feature type="region of interest" description="Disordered" evidence="1">
    <location>
        <begin position="85"/>
        <end position="105"/>
    </location>
</feature>